<keyword evidence="3" id="KW-1185">Reference proteome</keyword>
<feature type="region of interest" description="Disordered" evidence="1">
    <location>
        <begin position="1"/>
        <end position="38"/>
    </location>
</feature>
<evidence type="ECO:0000313" key="3">
    <source>
        <dbReference type="Proteomes" id="UP001218218"/>
    </source>
</evidence>
<dbReference type="Proteomes" id="UP001218218">
    <property type="component" value="Unassembled WGS sequence"/>
</dbReference>
<accession>A0AAD7EXF6</accession>
<proteinExistence type="predicted"/>
<dbReference type="EMBL" id="JARIHO010000008">
    <property type="protein sequence ID" value="KAJ7356612.1"/>
    <property type="molecule type" value="Genomic_DNA"/>
</dbReference>
<name>A0AAD7EXF6_9AGAR</name>
<sequence length="188" mass="20601">MSRPQNPEYTSPVIREPSPASSVGTLYGPDQTPSSDEELDQAAFERKWDYEVAGALHLHKPTAEEEAANKDPLIARPSTAAEERHLFEKTLLNLRTKVEELEDSELFEQTMLRGSTAAMEEETIPKDIDALMLSMMPGGPALHSTSKSTLPADSTADATVTDGPWNQSRYEGGGASQRWGKGKGRSRK</sequence>
<evidence type="ECO:0000313" key="2">
    <source>
        <dbReference type="EMBL" id="KAJ7356612.1"/>
    </source>
</evidence>
<dbReference type="AlphaFoldDB" id="A0AAD7EXF6"/>
<reference evidence="2" key="1">
    <citation type="submission" date="2023-03" db="EMBL/GenBank/DDBJ databases">
        <title>Massive genome expansion in bonnet fungi (Mycena s.s.) driven by repeated elements and novel gene families across ecological guilds.</title>
        <authorList>
            <consortium name="Lawrence Berkeley National Laboratory"/>
            <person name="Harder C.B."/>
            <person name="Miyauchi S."/>
            <person name="Viragh M."/>
            <person name="Kuo A."/>
            <person name="Thoen E."/>
            <person name="Andreopoulos B."/>
            <person name="Lu D."/>
            <person name="Skrede I."/>
            <person name="Drula E."/>
            <person name="Henrissat B."/>
            <person name="Morin E."/>
            <person name="Kohler A."/>
            <person name="Barry K."/>
            <person name="LaButti K."/>
            <person name="Morin E."/>
            <person name="Salamov A."/>
            <person name="Lipzen A."/>
            <person name="Mereny Z."/>
            <person name="Hegedus B."/>
            <person name="Baldrian P."/>
            <person name="Stursova M."/>
            <person name="Weitz H."/>
            <person name="Taylor A."/>
            <person name="Grigoriev I.V."/>
            <person name="Nagy L.G."/>
            <person name="Martin F."/>
            <person name="Kauserud H."/>
        </authorList>
    </citation>
    <scope>NUCLEOTIDE SEQUENCE</scope>
    <source>
        <strain evidence="2">CBHHK002</strain>
    </source>
</reference>
<evidence type="ECO:0000256" key="1">
    <source>
        <dbReference type="SAM" id="MobiDB-lite"/>
    </source>
</evidence>
<feature type="compositionally biased region" description="Polar residues" evidence="1">
    <location>
        <begin position="143"/>
        <end position="169"/>
    </location>
</feature>
<feature type="region of interest" description="Disordered" evidence="1">
    <location>
        <begin position="139"/>
        <end position="188"/>
    </location>
</feature>
<organism evidence="2 3">
    <name type="scientific">Mycena albidolilacea</name>
    <dbReference type="NCBI Taxonomy" id="1033008"/>
    <lineage>
        <taxon>Eukaryota</taxon>
        <taxon>Fungi</taxon>
        <taxon>Dikarya</taxon>
        <taxon>Basidiomycota</taxon>
        <taxon>Agaricomycotina</taxon>
        <taxon>Agaricomycetes</taxon>
        <taxon>Agaricomycetidae</taxon>
        <taxon>Agaricales</taxon>
        <taxon>Marasmiineae</taxon>
        <taxon>Mycenaceae</taxon>
        <taxon>Mycena</taxon>
    </lineage>
</organism>
<comment type="caution">
    <text evidence="2">The sequence shown here is derived from an EMBL/GenBank/DDBJ whole genome shotgun (WGS) entry which is preliminary data.</text>
</comment>
<gene>
    <name evidence="2" type="ORF">DFH08DRAFT_770678</name>
</gene>
<protein>
    <submittedName>
        <fullName evidence="2">Uncharacterized protein</fullName>
    </submittedName>
</protein>